<evidence type="ECO:0000313" key="7">
    <source>
        <dbReference type="EMBL" id="QVV87499.1"/>
    </source>
</evidence>
<sequence length="446" mass="50848">MTDKKTKNDFIQKFVEKKNNARKKKKDAKKNIQPEKATKTGNLRIPSRLERLFEQYIEIKTGKPVDSPQIIEKIKNSILAQKAGYWNKSPHAKYGKAYDVFAYMAYQAPGYIIQFKSILKILETDKVLAKDLVVLDLGTGPGVVPLSLIWYMKEKRSGTLTIHAIEQSEEFLEAFRYLISSFATESSIKTGIISHTDIKSVPESIPDELNLITCQNVLAELSDMSNSEKVTLLMKYISHLSDDGFLVIVEPAELRHSTQLRILQKELEKAGLYVYSPCRYLHDGSCNPENCWSFLELPLMKSTRLMDLLSQDKDGYRFVNTDIKCSYSILSKKPRPLISHVGMEELIPFYSLEDYLGEKISVAGVKLSNDIGTRDFAIFLICDGTGSHKVYLIIPRTLKTEEVKMARYANYGDILRIDNVRVRWNPKKNSYNLVSGTRTRVSAMNK</sequence>
<keyword evidence="3" id="KW-0408">Iron</keyword>
<dbReference type="GO" id="GO:0051536">
    <property type="term" value="F:iron-sulfur cluster binding"/>
    <property type="evidence" value="ECO:0007669"/>
    <property type="project" value="UniProtKB-KW"/>
</dbReference>
<dbReference type="KEGG" id="mrtj:KHC33_08935"/>
<keyword evidence="8" id="KW-1185">Reference proteome</keyword>
<evidence type="ECO:0000259" key="6">
    <source>
        <dbReference type="Pfam" id="PF26487"/>
    </source>
</evidence>
<proteinExistence type="predicted"/>
<reference evidence="7 8" key="1">
    <citation type="submission" date="2021-05" db="EMBL/GenBank/DDBJ databases">
        <title>A novel Methanospirillum isolate from a pyrite-forming mixed culture.</title>
        <authorList>
            <person name="Bunk B."/>
            <person name="Sproer C."/>
            <person name="Spring S."/>
            <person name="Pester M."/>
        </authorList>
    </citation>
    <scope>NUCLEOTIDE SEQUENCE [LARGE SCALE GENOMIC DNA]</scope>
    <source>
        <strain evidence="7 8">J.3.6.1-F.2.7.3</strain>
    </source>
</reference>
<dbReference type="SUPFAM" id="SSF53335">
    <property type="entry name" value="S-adenosyl-L-methionine-dependent methyltransferases"/>
    <property type="match status" value="1"/>
</dbReference>
<keyword evidence="4" id="KW-0411">Iron-sulfur</keyword>
<keyword evidence="1" id="KW-0479">Metal-binding</keyword>
<feature type="domain" description="DUF8157" evidence="6">
    <location>
        <begin position="352"/>
        <end position="443"/>
    </location>
</feature>
<accession>A0A8E7AWD0</accession>
<name>A0A8E7AWD0_9EURY</name>
<dbReference type="GO" id="GO:0046872">
    <property type="term" value="F:metal ion binding"/>
    <property type="evidence" value="ECO:0007669"/>
    <property type="project" value="UniProtKB-KW"/>
</dbReference>
<evidence type="ECO:0000256" key="5">
    <source>
        <dbReference type="SAM" id="MobiDB-lite"/>
    </source>
</evidence>
<gene>
    <name evidence="7" type="ORF">KHC33_08935</name>
</gene>
<dbReference type="InterPro" id="IPR015324">
    <property type="entry name" value="Ribosomal_Rsm22-like"/>
</dbReference>
<evidence type="ECO:0000313" key="8">
    <source>
        <dbReference type="Proteomes" id="UP000680656"/>
    </source>
</evidence>
<dbReference type="GO" id="GO:0008168">
    <property type="term" value="F:methyltransferase activity"/>
    <property type="evidence" value="ECO:0007669"/>
    <property type="project" value="InterPro"/>
</dbReference>
<feature type="compositionally biased region" description="Basic and acidic residues" evidence="5">
    <location>
        <begin position="1"/>
        <end position="19"/>
    </location>
</feature>
<dbReference type="Gene3D" id="3.40.50.150">
    <property type="entry name" value="Vaccinia Virus protein VP39"/>
    <property type="match status" value="1"/>
</dbReference>
<evidence type="ECO:0000256" key="3">
    <source>
        <dbReference type="ARBA" id="ARBA00023004"/>
    </source>
</evidence>
<organism evidence="7 8">
    <name type="scientific">Methanospirillum purgamenti</name>
    <dbReference type="NCBI Taxonomy" id="2834276"/>
    <lineage>
        <taxon>Archaea</taxon>
        <taxon>Methanobacteriati</taxon>
        <taxon>Methanobacteriota</taxon>
        <taxon>Stenosarchaea group</taxon>
        <taxon>Methanomicrobia</taxon>
        <taxon>Methanomicrobiales</taxon>
        <taxon>Methanospirillaceae</taxon>
        <taxon>Methanospirillum</taxon>
    </lineage>
</organism>
<dbReference type="InterPro" id="IPR029063">
    <property type="entry name" value="SAM-dependent_MTases_sf"/>
</dbReference>
<keyword evidence="2" id="KW-0809">Transit peptide</keyword>
<dbReference type="EMBL" id="CP075546">
    <property type="protein sequence ID" value="QVV87499.1"/>
    <property type="molecule type" value="Genomic_DNA"/>
</dbReference>
<feature type="compositionally biased region" description="Basic and acidic residues" evidence="5">
    <location>
        <begin position="29"/>
        <end position="38"/>
    </location>
</feature>
<evidence type="ECO:0000256" key="2">
    <source>
        <dbReference type="ARBA" id="ARBA00022946"/>
    </source>
</evidence>
<protein>
    <recommendedName>
        <fullName evidence="6">DUF8157 domain-containing protein</fullName>
    </recommendedName>
</protein>
<dbReference type="GO" id="GO:0006412">
    <property type="term" value="P:translation"/>
    <property type="evidence" value="ECO:0007669"/>
    <property type="project" value="InterPro"/>
</dbReference>
<feature type="region of interest" description="Disordered" evidence="5">
    <location>
        <begin position="1"/>
        <end position="40"/>
    </location>
</feature>
<evidence type="ECO:0000256" key="1">
    <source>
        <dbReference type="ARBA" id="ARBA00022723"/>
    </source>
</evidence>
<dbReference type="AlphaFoldDB" id="A0A8E7AWD0"/>
<dbReference type="RefSeq" id="WP_214418320.1">
    <property type="nucleotide sequence ID" value="NZ_CP075546.1"/>
</dbReference>
<dbReference type="Proteomes" id="UP000680656">
    <property type="component" value="Chromosome"/>
</dbReference>
<dbReference type="Pfam" id="PF09243">
    <property type="entry name" value="Rsm22"/>
    <property type="match status" value="1"/>
</dbReference>
<evidence type="ECO:0000256" key="4">
    <source>
        <dbReference type="ARBA" id="ARBA00023014"/>
    </source>
</evidence>
<dbReference type="InterPro" id="IPR058959">
    <property type="entry name" value="DUF8157_C"/>
</dbReference>
<dbReference type="GeneID" id="65097305"/>
<dbReference type="Pfam" id="PF26487">
    <property type="entry name" value="DUF8157_C"/>
    <property type="match status" value="1"/>
</dbReference>